<gene>
    <name evidence="7" type="ORF">Tco_0681066</name>
</gene>
<dbReference type="SUPFAM" id="SSF56784">
    <property type="entry name" value="HAD-like"/>
    <property type="match status" value="1"/>
</dbReference>
<evidence type="ECO:0000256" key="3">
    <source>
        <dbReference type="ARBA" id="ARBA00022761"/>
    </source>
</evidence>
<dbReference type="InterPro" id="IPR023214">
    <property type="entry name" value="HAD_sf"/>
</dbReference>
<feature type="chain" id="PRO_5045315841" evidence="6">
    <location>
        <begin position="18"/>
        <end position="249"/>
    </location>
</feature>
<dbReference type="Proteomes" id="UP001151760">
    <property type="component" value="Unassembled WGS sequence"/>
</dbReference>
<dbReference type="NCBIfam" id="TIGR01675">
    <property type="entry name" value="plant-AP"/>
    <property type="match status" value="1"/>
</dbReference>
<dbReference type="Pfam" id="PF03767">
    <property type="entry name" value="Acid_phosphat_B"/>
    <property type="match status" value="1"/>
</dbReference>
<evidence type="ECO:0000256" key="2">
    <source>
        <dbReference type="ARBA" id="ARBA00022729"/>
    </source>
</evidence>
<reference evidence="7" key="1">
    <citation type="journal article" date="2022" name="Int. J. Mol. Sci.">
        <title>Draft Genome of Tanacetum Coccineum: Genomic Comparison of Closely Related Tanacetum-Family Plants.</title>
        <authorList>
            <person name="Yamashiro T."/>
            <person name="Shiraishi A."/>
            <person name="Nakayama K."/>
            <person name="Satake H."/>
        </authorList>
    </citation>
    <scope>NUCLEOTIDE SEQUENCE</scope>
</reference>
<dbReference type="InterPro" id="IPR010028">
    <property type="entry name" value="Acid_phosphatase_pln"/>
</dbReference>
<dbReference type="InterPro" id="IPR005519">
    <property type="entry name" value="Acid_phosphat_B-like"/>
</dbReference>
<evidence type="ECO:0000256" key="5">
    <source>
        <dbReference type="PIRNR" id="PIRNR002674"/>
    </source>
</evidence>
<reference evidence="7" key="2">
    <citation type="submission" date="2022-01" db="EMBL/GenBank/DDBJ databases">
        <authorList>
            <person name="Yamashiro T."/>
            <person name="Shiraishi A."/>
            <person name="Satake H."/>
            <person name="Nakayama K."/>
        </authorList>
    </citation>
    <scope>NUCLEOTIDE SEQUENCE</scope>
</reference>
<dbReference type="Gene3D" id="3.40.50.1000">
    <property type="entry name" value="HAD superfamily/HAD-like"/>
    <property type="match status" value="1"/>
</dbReference>
<comment type="function">
    <text evidence="1">May function as somatic storage protein during early seedling development.</text>
</comment>
<protein>
    <submittedName>
        <fullName evidence="7">Acid phosphatase, class B-like protein</fullName>
    </submittedName>
</protein>
<dbReference type="InterPro" id="IPR014403">
    <property type="entry name" value="APS1/VSP"/>
</dbReference>
<sequence length="249" mass="27583">MTFTIFFVLLTLATAVALPNDVVHLLKPHSGSAGHKHHGLNCLSWRLAVETNNLRNWTQVPATCEAYVGHYMLGKQYGQDCAVVTYAAYEYAKGLNLAKDGKDVWIFDIDETALSNLPYYSRDTIPYNETSFNAWVAEAVAPAVPASLKLYNGSVKLGFKIVFLTGSHDTFTEARIKNLKAVGYTTWEKLILKKAGEGSGVVYKSSKRKELVDAGYRIRGNIGDQWSDLLGSNAGDRTFKLPDPMYYIG</sequence>
<name>A0ABQ4XN58_9ASTR</name>
<comment type="caution">
    <text evidence="7">The sequence shown here is derived from an EMBL/GenBank/DDBJ whole genome shotgun (WGS) entry which is preliminary data.</text>
</comment>
<dbReference type="PANTHER" id="PTHR31284:SF19">
    <property type="entry name" value="VEGETATIVE STORAGE PROTEIN 1-RELATED"/>
    <property type="match status" value="1"/>
</dbReference>
<dbReference type="InterPro" id="IPR036412">
    <property type="entry name" value="HAD-like_sf"/>
</dbReference>
<comment type="similarity">
    <text evidence="5">Belongs to the APS1/VSP family.</text>
</comment>
<evidence type="ECO:0000256" key="1">
    <source>
        <dbReference type="ARBA" id="ARBA00002410"/>
    </source>
</evidence>
<evidence type="ECO:0000313" key="7">
    <source>
        <dbReference type="EMBL" id="GJS66502.1"/>
    </source>
</evidence>
<proteinExistence type="inferred from homology"/>
<evidence type="ECO:0000313" key="8">
    <source>
        <dbReference type="Proteomes" id="UP001151760"/>
    </source>
</evidence>
<keyword evidence="8" id="KW-1185">Reference proteome</keyword>
<feature type="signal peptide" evidence="6">
    <location>
        <begin position="1"/>
        <end position="17"/>
    </location>
</feature>
<dbReference type="EMBL" id="BQNB010009652">
    <property type="protein sequence ID" value="GJS66502.1"/>
    <property type="molecule type" value="Genomic_DNA"/>
</dbReference>
<evidence type="ECO:0000256" key="6">
    <source>
        <dbReference type="SAM" id="SignalP"/>
    </source>
</evidence>
<keyword evidence="2 6" id="KW-0732">Signal</keyword>
<accession>A0ABQ4XN58</accession>
<dbReference type="PIRSF" id="PIRSF002674">
    <property type="entry name" value="VSP"/>
    <property type="match status" value="1"/>
</dbReference>
<keyword evidence="4" id="KW-0325">Glycoprotein</keyword>
<dbReference type="PANTHER" id="PTHR31284">
    <property type="entry name" value="ACID PHOSPHATASE-LIKE PROTEIN"/>
    <property type="match status" value="1"/>
</dbReference>
<keyword evidence="3" id="KW-0758">Storage protein</keyword>
<evidence type="ECO:0000256" key="4">
    <source>
        <dbReference type="ARBA" id="ARBA00023180"/>
    </source>
</evidence>
<organism evidence="7 8">
    <name type="scientific">Tanacetum coccineum</name>
    <dbReference type="NCBI Taxonomy" id="301880"/>
    <lineage>
        <taxon>Eukaryota</taxon>
        <taxon>Viridiplantae</taxon>
        <taxon>Streptophyta</taxon>
        <taxon>Embryophyta</taxon>
        <taxon>Tracheophyta</taxon>
        <taxon>Spermatophyta</taxon>
        <taxon>Magnoliopsida</taxon>
        <taxon>eudicotyledons</taxon>
        <taxon>Gunneridae</taxon>
        <taxon>Pentapetalae</taxon>
        <taxon>asterids</taxon>
        <taxon>campanulids</taxon>
        <taxon>Asterales</taxon>
        <taxon>Asteraceae</taxon>
        <taxon>Asteroideae</taxon>
        <taxon>Anthemideae</taxon>
        <taxon>Anthemidinae</taxon>
        <taxon>Tanacetum</taxon>
    </lineage>
</organism>